<proteinExistence type="predicted"/>
<accession>G2XSM3</accession>
<keyword evidence="1" id="KW-1133">Transmembrane helix</keyword>
<feature type="transmembrane region" description="Helical" evidence="1">
    <location>
        <begin position="15"/>
        <end position="39"/>
    </location>
</feature>
<keyword evidence="1" id="KW-0812">Transmembrane</keyword>
<dbReference type="EMBL" id="FQ790261">
    <property type="protein sequence ID" value="CCD43660.1"/>
    <property type="molecule type" value="Genomic_DNA"/>
</dbReference>
<name>G2XSM3_BOTF4</name>
<evidence type="ECO:0000256" key="1">
    <source>
        <dbReference type="SAM" id="Phobius"/>
    </source>
</evidence>
<dbReference type="InParanoid" id="G2XSM3"/>
<dbReference type="HOGENOM" id="CLU_2830891_0_0_1"/>
<evidence type="ECO:0000313" key="2">
    <source>
        <dbReference type="EMBL" id="CCD43660.1"/>
    </source>
</evidence>
<sequence>MSTYSVETVRVRSELCSIVAISISISIAIAIAPLAFAFVTPSSPSPPESGSLSCKLNLLNTINQTN</sequence>
<dbReference type="Proteomes" id="UP000008177">
    <property type="component" value="Unplaced contigs"/>
</dbReference>
<protein>
    <submittedName>
        <fullName evidence="2">Uncharacterized protein</fullName>
    </submittedName>
</protein>
<keyword evidence="1" id="KW-0472">Membrane</keyword>
<reference evidence="3" key="1">
    <citation type="journal article" date="2011" name="PLoS Genet.">
        <title>Genomic analysis of the necrotrophic fungal pathogens Sclerotinia sclerotiorum and Botrytis cinerea.</title>
        <authorList>
            <person name="Amselem J."/>
            <person name="Cuomo C.A."/>
            <person name="van Kan J.A."/>
            <person name="Viaud M."/>
            <person name="Benito E.P."/>
            <person name="Couloux A."/>
            <person name="Coutinho P.M."/>
            <person name="de Vries R.P."/>
            <person name="Dyer P.S."/>
            <person name="Fillinger S."/>
            <person name="Fournier E."/>
            <person name="Gout L."/>
            <person name="Hahn M."/>
            <person name="Kohn L."/>
            <person name="Lapalu N."/>
            <person name="Plummer K.M."/>
            <person name="Pradier J.M."/>
            <person name="Quevillon E."/>
            <person name="Sharon A."/>
            <person name="Simon A."/>
            <person name="ten Have A."/>
            <person name="Tudzynski B."/>
            <person name="Tudzynski P."/>
            <person name="Wincker P."/>
            <person name="Andrew M."/>
            <person name="Anthouard V."/>
            <person name="Beever R.E."/>
            <person name="Beffa R."/>
            <person name="Benoit I."/>
            <person name="Bouzid O."/>
            <person name="Brault B."/>
            <person name="Chen Z."/>
            <person name="Choquer M."/>
            <person name="Collemare J."/>
            <person name="Cotton P."/>
            <person name="Danchin E.G."/>
            <person name="Da Silva C."/>
            <person name="Gautier A."/>
            <person name="Giraud C."/>
            <person name="Giraud T."/>
            <person name="Gonzalez C."/>
            <person name="Grossetete S."/>
            <person name="Guldener U."/>
            <person name="Henrissat B."/>
            <person name="Howlett B.J."/>
            <person name="Kodira C."/>
            <person name="Kretschmer M."/>
            <person name="Lappartient A."/>
            <person name="Leroch M."/>
            <person name="Levis C."/>
            <person name="Mauceli E."/>
            <person name="Neuveglise C."/>
            <person name="Oeser B."/>
            <person name="Pearson M."/>
            <person name="Poulain J."/>
            <person name="Poussereau N."/>
            <person name="Quesneville H."/>
            <person name="Rascle C."/>
            <person name="Schumacher J."/>
            <person name="Segurens B."/>
            <person name="Sexton A."/>
            <person name="Silva E."/>
            <person name="Sirven C."/>
            <person name="Soanes D.M."/>
            <person name="Talbot N.J."/>
            <person name="Templeton M."/>
            <person name="Yandava C."/>
            <person name="Yarden O."/>
            <person name="Zeng Q."/>
            <person name="Rollins J.A."/>
            <person name="Lebrun M.H."/>
            <person name="Dickman M."/>
        </authorList>
    </citation>
    <scope>NUCLEOTIDE SEQUENCE [LARGE SCALE GENOMIC DNA]</scope>
    <source>
        <strain evidence="3">T4</strain>
    </source>
</reference>
<evidence type="ECO:0000313" key="3">
    <source>
        <dbReference type="Proteomes" id="UP000008177"/>
    </source>
</evidence>
<gene>
    <name evidence="2" type="ORF">BofuT4_uP065020.1</name>
</gene>
<dbReference type="AlphaFoldDB" id="G2XSM3"/>
<organism evidence="2 3">
    <name type="scientific">Botryotinia fuckeliana (strain T4)</name>
    <name type="common">Noble rot fungus</name>
    <name type="synonym">Botrytis cinerea</name>
    <dbReference type="NCBI Taxonomy" id="999810"/>
    <lineage>
        <taxon>Eukaryota</taxon>
        <taxon>Fungi</taxon>
        <taxon>Dikarya</taxon>
        <taxon>Ascomycota</taxon>
        <taxon>Pezizomycotina</taxon>
        <taxon>Leotiomycetes</taxon>
        <taxon>Helotiales</taxon>
        <taxon>Sclerotiniaceae</taxon>
        <taxon>Botrytis</taxon>
    </lineage>
</organism>